<dbReference type="GeneID" id="25330360"/>
<dbReference type="PROSITE" id="PS00463">
    <property type="entry name" value="ZN2_CY6_FUNGAL_1"/>
    <property type="match status" value="1"/>
</dbReference>
<dbReference type="SMART" id="SM00906">
    <property type="entry name" value="Fungal_trans"/>
    <property type="match status" value="1"/>
</dbReference>
<name>A0A0D2BK44_9EURO</name>
<dbReference type="InterPro" id="IPR007219">
    <property type="entry name" value="XnlR_reg_dom"/>
</dbReference>
<keyword evidence="5" id="KW-0804">Transcription</keyword>
<keyword evidence="3" id="KW-0805">Transcription regulation</keyword>
<dbReference type="InterPro" id="IPR050987">
    <property type="entry name" value="AtrR-like"/>
</dbReference>
<dbReference type="RefSeq" id="XP_013313420.1">
    <property type="nucleotide sequence ID" value="XM_013457966.1"/>
</dbReference>
<feature type="domain" description="Zn(2)-C6 fungal-type" evidence="7">
    <location>
        <begin position="26"/>
        <end position="56"/>
    </location>
</feature>
<dbReference type="GO" id="GO:0005634">
    <property type="term" value="C:nucleus"/>
    <property type="evidence" value="ECO:0007669"/>
    <property type="project" value="UniProtKB-SubCell"/>
</dbReference>
<dbReference type="PROSITE" id="PS50048">
    <property type="entry name" value="ZN2_CY6_FUNGAL_2"/>
    <property type="match status" value="1"/>
</dbReference>
<keyword evidence="4" id="KW-0238">DNA-binding</keyword>
<evidence type="ECO:0000313" key="8">
    <source>
        <dbReference type="EMBL" id="KIW52836.1"/>
    </source>
</evidence>
<sequence length="639" mass="72412">MSETPHYSSPDTSVVGEGSTKRTLRACDSCHRRKIKCDGVRPQCNWCKHHDLDCTFNRSQGGRKRESRSRKLRESNLVERLARIEKLLAENHPKKEIDLSNGSNHDLDVTPGRIEVEAKCSPENGAPDLATLGRIYCAGYRLGDINLFHGVPFLSRDGQQWIGLKSAEDSREESDSPLWHNQRQAWPALPTFVNPTQWDMAVLPPRQSVEKHFHYYLSSSFSDAFPIADKVLFPLIIERAYRHDTASAGILATKACIFSFIAFTSTAGHPADQDLPPIDLEQCIAAAQLLVPDILNARPSTEVVDAMMMFAVYQFGCGNVHAVDIILALVSRFLFMLGGHLYPGAETDSLPSHSLSLETRRTLHLRDVFWICYVLDKEITFRTGRPPIINDTACDLTFPKYYWQQIQQDFQGAPRLPSDLRLTLIKSKAYDKLYSPNALRKADAEILKDIRELDEMLENWRQSLPPKRRPTLSFSQQRSHVLDKDNFDMMTFLIRLEYHHCMTTIHQASSRCTNWAGNHRTAEGLGSSLDLALESSRSLLLYFTSVEHYLTPHIFWVVIFYPLSATLNLFCNIMLNPASAAASSDLKILERNIVFMDERRDSDQQLSAPQLSHLARVRQAAEEVLRLAQSVVLQSQTSG</sequence>
<protein>
    <recommendedName>
        <fullName evidence="7">Zn(2)-C6 fungal-type domain-containing protein</fullName>
    </recommendedName>
</protein>
<dbReference type="PANTHER" id="PTHR46910">
    <property type="entry name" value="TRANSCRIPTION FACTOR PDR1"/>
    <property type="match status" value="1"/>
</dbReference>
<evidence type="ECO:0000259" key="7">
    <source>
        <dbReference type="PROSITE" id="PS50048"/>
    </source>
</evidence>
<dbReference type="OrthoDB" id="4116913at2759"/>
<dbReference type="InterPro" id="IPR036864">
    <property type="entry name" value="Zn2-C6_fun-type_DNA-bd_sf"/>
</dbReference>
<evidence type="ECO:0000256" key="5">
    <source>
        <dbReference type="ARBA" id="ARBA00023163"/>
    </source>
</evidence>
<evidence type="ECO:0000256" key="3">
    <source>
        <dbReference type="ARBA" id="ARBA00023015"/>
    </source>
</evidence>
<proteinExistence type="predicted"/>
<reference evidence="8 9" key="1">
    <citation type="submission" date="2015-01" db="EMBL/GenBank/DDBJ databases">
        <title>The Genome Sequence of Exophiala xenobiotica CBS118157.</title>
        <authorList>
            <consortium name="The Broad Institute Genomics Platform"/>
            <person name="Cuomo C."/>
            <person name="de Hoog S."/>
            <person name="Gorbushina A."/>
            <person name="Stielow B."/>
            <person name="Teixiera M."/>
            <person name="Abouelleil A."/>
            <person name="Chapman S.B."/>
            <person name="Priest M."/>
            <person name="Young S.K."/>
            <person name="Wortman J."/>
            <person name="Nusbaum C."/>
            <person name="Birren B."/>
        </authorList>
    </citation>
    <scope>NUCLEOTIDE SEQUENCE [LARGE SCALE GENOMIC DNA]</scope>
    <source>
        <strain evidence="8 9">CBS 118157</strain>
    </source>
</reference>
<dbReference type="GO" id="GO:0008270">
    <property type="term" value="F:zinc ion binding"/>
    <property type="evidence" value="ECO:0007669"/>
    <property type="project" value="InterPro"/>
</dbReference>
<dbReference type="STRING" id="348802.A0A0D2BK44"/>
<evidence type="ECO:0000313" key="9">
    <source>
        <dbReference type="Proteomes" id="UP000054342"/>
    </source>
</evidence>
<keyword evidence="2" id="KW-0479">Metal-binding</keyword>
<gene>
    <name evidence="8" type="ORF">PV05_08452</name>
</gene>
<dbReference type="Pfam" id="PF00172">
    <property type="entry name" value="Zn_clus"/>
    <property type="match status" value="1"/>
</dbReference>
<organism evidence="8 9">
    <name type="scientific">Exophiala xenobiotica</name>
    <dbReference type="NCBI Taxonomy" id="348802"/>
    <lineage>
        <taxon>Eukaryota</taxon>
        <taxon>Fungi</taxon>
        <taxon>Dikarya</taxon>
        <taxon>Ascomycota</taxon>
        <taxon>Pezizomycotina</taxon>
        <taxon>Eurotiomycetes</taxon>
        <taxon>Chaetothyriomycetidae</taxon>
        <taxon>Chaetothyriales</taxon>
        <taxon>Herpotrichiellaceae</taxon>
        <taxon>Exophiala</taxon>
    </lineage>
</organism>
<keyword evidence="6" id="KW-0539">Nucleus</keyword>
<dbReference type="GO" id="GO:0006351">
    <property type="term" value="P:DNA-templated transcription"/>
    <property type="evidence" value="ECO:0007669"/>
    <property type="project" value="InterPro"/>
</dbReference>
<accession>A0A0D2BK44</accession>
<dbReference type="HOGENOM" id="CLU_010813_1_1_1"/>
<dbReference type="GO" id="GO:0003677">
    <property type="term" value="F:DNA binding"/>
    <property type="evidence" value="ECO:0007669"/>
    <property type="project" value="UniProtKB-KW"/>
</dbReference>
<dbReference type="InterPro" id="IPR001138">
    <property type="entry name" value="Zn2Cys6_DnaBD"/>
</dbReference>
<dbReference type="CDD" id="cd12148">
    <property type="entry name" value="fungal_TF_MHR"/>
    <property type="match status" value="1"/>
</dbReference>
<dbReference type="SUPFAM" id="SSF57701">
    <property type="entry name" value="Zn2/Cys6 DNA-binding domain"/>
    <property type="match status" value="1"/>
</dbReference>
<evidence type="ECO:0000256" key="1">
    <source>
        <dbReference type="ARBA" id="ARBA00004123"/>
    </source>
</evidence>
<keyword evidence="9" id="KW-1185">Reference proteome</keyword>
<comment type="subcellular location">
    <subcellularLocation>
        <location evidence="1">Nucleus</location>
    </subcellularLocation>
</comment>
<dbReference type="SMART" id="SM00066">
    <property type="entry name" value="GAL4"/>
    <property type="match status" value="1"/>
</dbReference>
<dbReference type="EMBL" id="KN847321">
    <property type="protein sequence ID" value="KIW52836.1"/>
    <property type="molecule type" value="Genomic_DNA"/>
</dbReference>
<evidence type="ECO:0000256" key="6">
    <source>
        <dbReference type="ARBA" id="ARBA00023242"/>
    </source>
</evidence>
<dbReference type="Gene3D" id="4.10.240.10">
    <property type="entry name" value="Zn(2)-C6 fungal-type DNA-binding domain"/>
    <property type="match status" value="1"/>
</dbReference>
<dbReference type="AlphaFoldDB" id="A0A0D2BK44"/>
<dbReference type="PANTHER" id="PTHR46910:SF37">
    <property type="entry name" value="ZN(II)2CYS6 TRANSCRIPTION FACTOR (EUROFUNG)"/>
    <property type="match status" value="1"/>
</dbReference>
<evidence type="ECO:0000256" key="2">
    <source>
        <dbReference type="ARBA" id="ARBA00022723"/>
    </source>
</evidence>
<dbReference type="Pfam" id="PF04082">
    <property type="entry name" value="Fungal_trans"/>
    <property type="match status" value="1"/>
</dbReference>
<evidence type="ECO:0000256" key="4">
    <source>
        <dbReference type="ARBA" id="ARBA00023125"/>
    </source>
</evidence>
<dbReference type="CDD" id="cd00067">
    <property type="entry name" value="GAL4"/>
    <property type="match status" value="1"/>
</dbReference>
<dbReference type="Proteomes" id="UP000054342">
    <property type="component" value="Unassembled WGS sequence"/>
</dbReference>
<dbReference type="GO" id="GO:0000981">
    <property type="term" value="F:DNA-binding transcription factor activity, RNA polymerase II-specific"/>
    <property type="evidence" value="ECO:0007669"/>
    <property type="project" value="InterPro"/>
</dbReference>